<dbReference type="InterPro" id="IPR021796">
    <property type="entry name" value="Tll0287-like_dom"/>
</dbReference>
<dbReference type="AlphaFoldDB" id="A0A918TL49"/>
<reference evidence="2" key="1">
    <citation type="journal article" date="2014" name="Int. J. Syst. Evol. Microbiol.">
        <title>Complete genome sequence of Corynebacterium casei LMG S-19264T (=DSM 44701T), isolated from a smear-ripened cheese.</title>
        <authorList>
            <consortium name="US DOE Joint Genome Institute (JGI-PGF)"/>
            <person name="Walter F."/>
            <person name="Albersmeier A."/>
            <person name="Kalinowski J."/>
            <person name="Ruckert C."/>
        </authorList>
    </citation>
    <scope>NUCLEOTIDE SEQUENCE</scope>
    <source>
        <strain evidence="2">KCTC 12988</strain>
    </source>
</reference>
<comment type="caution">
    <text evidence="2">The sequence shown here is derived from an EMBL/GenBank/DDBJ whole genome shotgun (WGS) entry which is preliminary data.</text>
</comment>
<reference evidence="2" key="2">
    <citation type="submission" date="2020-09" db="EMBL/GenBank/DDBJ databases">
        <authorList>
            <person name="Sun Q."/>
            <person name="Kim S."/>
        </authorList>
    </citation>
    <scope>NUCLEOTIDE SEQUENCE</scope>
    <source>
        <strain evidence="2">KCTC 12988</strain>
    </source>
</reference>
<keyword evidence="3" id="KW-1185">Reference proteome</keyword>
<sequence>MATSLSPAQEQAVVQQGTAASQALMKTLGGQLKAALQSGGPENALQVCQSVAQPLTAQTSETQARATVTRTASRFRNPLNQPDATDKMVLAEWEKMISQGKELPPHRIFPIDEHQALFYKPIPTEAICLKCHGDPATFSPALAAKIKEAYPQDQATGFQEGDLRGVFRVLVNLEPSLPSANN</sequence>
<dbReference type="EMBL" id="BMXI01000003">
    <property type="protein sequence ID" value="GHC46797.1"/>
    <property type="molecule type" value="Genomic_DNA"/>
</dbReference>
<protein>
    <recommendedName>
        <fullName evidence="1">Tll0287-like domain-containing protein</fullName>
    </recommendedName>
</protein>
<evidence type="ECO:0000313" key="3">
    <source>
        <dbReference type="Proteomes" id="UP000644507"/>
    </source>
</evidence>
<evidence type="ECO:0000259" key="1">
    <source>
        <dbReference type="Pfam" id="PF11845"/>
    </source>
</evidence>
<proteinExistence type="predicted"/>
<organism evidence="2 3">
    <name type="scientific">Roseibacillus persicicus</name>
    <dbReference type="NCBI Taxonomy" id="454148"/>
    <lineage>
        <taxon>Bacteria</taxon>
        <taxon>Pseudomonadati</taxon>
        <taxon>Verrucomicrobiota</taxon>
        <taxon>Verrucomicrobiia</taxon>
        <taxon>Verrucomicrobiales</taxon>
        <taxon>Verrucomicrobiaceae</taxon>
        <taxon>Roseibacillus</taxon>
    </lineage>
</organism>
<accession>A0A918TL49</accession>
<dbReference type="Pfam" id="PF11845">
    <property type="entry name" value="Tll0287-like"/>
    <property type="match status" value="1"/>
</dbReference>
<name>A0A918TL49_9BACT</name>
<gene>
    <name evidence="2" type="ORF">GCM10007100_10580</name>
</gene>
<evidence type="ECO:0000313" key="2">
    <source>
        <dbReference type="EMBL" id="GHC46797.1"/>
    </source>
</evidence>
<feature type="domain" description="Tll0287-like" evidence="1">
    <location>
        <begin position="12"/>
        <end position="170"/>
    </location>
</feature>
<dbReference type="Proteomes" id="UP000644507">
    <property type="component" value="Unassembled WGS sequence"/>
</dbReference>